<reference evidence="2" key="1">
    <citation type="journal article" date="2020" name="ISME J.">
        <title>Gammaproteobacteria mediating utilization of methyl-, sulfur- and petroleum organic compounds in deep ocean hydrothermal plumes.</title>
        <authorList>
            <person name="Zhou Z."/>
            <person name="Liu Y."/>
            <person name="Pan J."/>
            <person name="Cron B.R."/>
            <person name="Toner B.M."/>
            <person name="Anantharaman K."/>
            <person name="Breier J.A."/>
            <person name="Dick G.J."/>
            <person name="Li M."/>
        </authorList>
    </citation>
    <scope>NUCLEOTIDE SEQUENCE</scope>
    <source>
        <strain evidence="2">SZUA-1435</strain>
    </source>
</reference>
<organism evidence="2 3">
    <name type="scientific">Ignisphaera aggregans</name>
    <dbReference type="NCBI Taxonomy" id="334771"/>
    <lineage>
        <taxon>Archaea</taxon>
        <taxon>Thermoproteota</taxon>
        <taxon>Thermoprotei</taxon>
        <taxon>Desulfurococcales</taxon>
        <taxon>Desulfurococcaceae</taxon>
        <taxon>Ignisphaera</taxon>
    </lineage>
</organism>
<dbReference type="GO" id="GO:0008233">
    <property type="term" value="F:peptidase activity"/>
    <property type="evidence" value="ECO:0007669"/>
    <property type="project" value="UniProtKB-KW"/>
</dbReference>
<feature type="transmembrane region" description="Helical" evidence="1">
    <location>
        <begin position="21"/>
        <end position="37"/>
    </location>
</feature>
<dbReference type="EMBL" id="DQTV01000015">
    <property type="protein sequence ID" value="HIP56575.1"/>
    <property type="molecule type" value="Genomic_DNA"/>
</dbReference>
<feature type="transmembrane region" description="Helical" evidence="1">
    <location>
        <begin position="143"/>
        <end position="166"/>
    </location>
</feature>
<dbReference type="InterPro" id="IPR052348">
    <property type="entry name" value="Metallopeptidase_M50B"/>
</dbReference>
<dbReference type="PANTHER" id="PTHR35864:SF1">
    <property type="entry name" value="ZINC METALLOPROTEASE YWHC-RELATED"/>
    <property type="match status" value="1"/>
</dbReference>
<dbReference type="PANTHER" id="PTHR35864">
    <property type="entry name" value="ZINC METALLOPROTEASE MJ0611-RELATED"/>
    <property type="match status" value="1"/>
</dbReference>
<keyword evidence="1" id="KW-0812">Transmembrane</keyword>
<evidence type="ECO:0000313" key="2">
    <source>
        <dbReference type="EMBL" id="HIP56575.1"/>
    </source>
</evidence>
<keyword evidence="2" id="KW-0645">Protease</keyword>
<proteinExistence type="predicted"/>
<sequence length="197" mass="22099">MHRYYYRYYIGWYRYREVVDLIISWGILTVVFSWSNVVRGDIAALPIYGLAVLLSFVIHELAHRNVARKLGAHSYYQAWYPGLLMALLICAISSGRFVIAAPGAVVVESPSIRIAGIVALWGPLANAIMALCMYPLSRLCHPIAIYTLIIGNVNSLLALFNALPIPPLDGYKVLRYSPKQWLCLFIASALIYLAYVC</sequence>
<keyword evidence="1" id="KW-0472">Membrane</keyword>
<evidence type="ECO:0000256" key="1">
    <source>
        <dbReference type="SAM" id="Phobius"/>
    </source>
</evidence>
<feature type="transmembrane region" description="Helical" evidence="1">
    <location>
        <begin position="178"/>
        <end position="196"/>
    </location>
</feature>
<comment type="caution">
    <text evidence="2">The sequence shown here is derived from an EMBL/GenBank/DDBJ whole genome shotgun (WGS) entry which is preliminary data.</text>
</comment>
<protein>
    <submittedName>
        <fullName evidence="2">Site-2 protease family protein</fullName>
    </submittedName>
</protein>
<feature type="transmembrane region" description="Helical" evidence="1">
    <location>
        <begin position="112"/>
        <end position="136"/>
    </location>
</feature>
<feature type="transmembrane region" description="Helical" evidence="1">
    <location>
        <begin position="83"/>
        <end position="106"/>
    </location>
</feature>
<dbReference type="AlphaFoldDB" id="A0A833DUL1"/>
<keyword evidence="2" id="KW-0378">Hydrolase</keyword>
<feature type="transmembrane region" description="Helical" evidence="1">
    <location>
        <begin position="43"/>
        <end position="62"/>
    </location>
</feature>
<accession>A0A833DUL1</accession>
<dbReference type="GO" id="GO:0006508">
    <property type="term" value="P:proteolysis"/>
    <property type="evidence" value="ECO:0007669"/>
    <property type="project" value="UniProtKB-KW"/>
</dbReference>
<name>A0A833DUL1_9CREN</name>
<gene>
    <name evidence="2" type="ORF">EYH02_00670</name>
</gene>
<evidence type="ECO:0000313" key="3">
    <source>
        <dbReference type="Proteomes" id="UP000605805"/>
    </source>
</evidence>
<dbReference type="Proteomes" id="UP000605805">
    <property type="component" value="Unassembled WGS sequence"/>
</dbReference>
<keyword evidence="1" id="KW-1133">Transmembrane helix</keyword>